<evidence type="ECO:0000256" key="4">
    <source>
        <dbReference type="ARBA" id="ARBA00022630"/>
    </source>
</evidence>
<keyword evidence="12" id="KW-0449">Lipoprotein</keyword>
<keyword evidence="11" id="KW-1133">Transmembrane helix</keyword>
<dbReference type="InterPro" id="IPR007495">
    <property type="entry name" value="NqrM"/>
</dbReference>
<evidence type="ECO:0000256" key="8">
    <source>
        <dbReference type="ARBA" id="ARBA00022842"/>
    </source>
</evidence>
<dbReference type="InterPro" id="IPR024932">
    <property type="entry name" value="ApbE"/>
</dbReference>
<dbReference type="EMBL" id="VRLW01000001">
    <property type="protein sequence ID" value="KAA1258992.1"/>
    <property type="molecule type" value="Genomic_DNA"/>
</dbReference>
<protein>
    <recommendedName>
        <fullName evidence="3">FAD:protein FMN transferase</fullName>
        <ecNumber evidence="2">2.7.1.180</ecNumber>
    </recommendedName>
    <alternativeName>
        <fullName evidence="9">Flavin transferase</fullName>
    </alternativeName>
</protein>
<dbReference type="GO" id="GO:0046872">
    <property type="term" value="F:metal ion binding"/>
    <property type="evidence" value="ECO:0007669"/>
    <property type="project" value="UniProtKB-KW"/>
</dbReference>
<comment type="catalytic activity">
    <reaction evidence="10">
        <text>L-threonyl-[protein] + FAD = FMN-L-threonyl-[protein] + AMP + H(+)</text>
        <dbReference type="Rhea" id="RHEA:36847"/>
        <dbReference type="Rhea" id="RHEA-COMP:11060"/>
        <dbReference type="Rhea" id="RHEA-COMP:11061"/>
        <dbReference type="ChEBI" id="CHEBI:15378"/>
        <dbReference type="ChEBI" id="CHEBI:30013"/>
        <dbReference type="ChEBI" id="CHEBI:57692"/>
        <dbReference type="ChEBI" id="CHEBI:74257"/>
        <dbReference type="ChEBI" id="CHEBI:456215"/>
        <dbReference type="EC" id="2.7.1.180"/>
    </reaction>
</comment>
<evidence type="ECO:0000313" key="12">
    <source>
        <dbReference type="EMBL" id="KAA1258992.1"/>
    </source>
</evidence>
<evidence type="ECO:0000256" key="1">
    <source>
        <dbReference type="ARBA" id="ARBA00001946"/>
    </source>
</evidence>
<dbReference type="Pfam" id="PF02424">
    <property type="entry name" value="ApbE"/>
    <property type="match status" value="1"/>
</dbReference>
<keyword evidence="11" id="KW-0812">Transmembrane</keyword>
<keyword evidence="5" id="KW-0808">Transferase</keyword>
<feature type="transmembrane region" description="Helical" evidence="11">
    <location>
        <begin position="351"/>
        <end position="374"/>
    </location>
</feature>
<keyword evidence="13" id="KW-1185">Reference proteome</keyword>
<dbReference type="Proteomes" id="UP000322699">
    <property type="component" value="Unassembled WGS sequence"/>
</dbReference>
<dbReference type="EC" id="2.7.1.180" evidence="2"/>
<evidence type="ECO:0000256" key="3">
    <source>
        <dbReference type="ARBA" id="ARBA00016337"/>
    </source>
</evidence>
<name>A0A5B1CFL8_9BACT</name>
<comment type="caution">
    <text evidence="12">The sequence shown here is derived from an EMBL/GenBank/DDBJ whole genome shotgun (WGS) entry which is preliminary data.</text>
</comment>
<dbReference type="PANTHER" id="PTHR30040:SF2">
    <property type="entry name" value="FAD:PROTEIN FMN TRANSFERASE"/>
    <property type="match status" value="1"/>
</dbReference>
<keyword evidence="7" id="KW-0274">FAD</keyword>
<evidence type="ECO:0000256" key="5">
    <source>
        <dbReference type="ARBA" id="ARBA00022679"/>
    </source>
</evidence>
<gene>
    <name evidence="12" type="primary">apbE_1</name>
    <name evidence="12" type="ORF">LF1_15170</name>
</gene>
<dbReference type="GO" id="GO:0016740">
    <property type="term" value="F:transferase activity"/>
    <property type="evidence" value="ECO:0007669"/>
    <property type="project" value="UniProtKB-KW"/>
</dbReference>
<reference evidence="12 13" key="1">
    <citation type="submission" date="2019-08" db="EMBL/GenBank/DDBJ databases">
        <title>Deep-cultivation of Planctomycetes and their phenomic and genomic characterization uncovers novel biology.</title>
        <authorList>
            <person name="Wiegand S."/>
            <person name="Jogler M."/>
            <person name="Boedeker C."/>
            <person name="Pinto D."/>
            <person name="Vollmers J."/>
            <person name="Rivas-Marin E."/>
            <person name="Kohn T."/>
            <person name="Peeters S.H."/>
            <person name="Heuer A."/>
            <person name="Rast P."/>
            <person name="Oberbeckmann S."/>
            <person name="Bunk B."/>
            <person name="Jeske O."/>
            <person name="Meyerdierks A."/>
            <person name="Storesund J.E."/>
            <person name="Kallscheuer N."/>
            <person name="Luecker S."/>
            <person name="Lage O.M."/>
            <person name="Pohl T."/>
            <person name="Merkel B.J."/>
            <person name="Hornburger P."/>
            <person name="Mueller R.-W."/>
            <person name="Bruemmer F."/>
            <person name="Labrenz M."/>
            <person name="Spormann A.M."/>
            <person name="Op Den Camp H."/>
            <person name="Overmann J."/>
            <person name="Amann R."/>
            <person name="Jetten M.S.M."/>
            <person name="Mascher T."/>
            <person name="Medema M.H."/>
            <person name="Devos D.P."/>
            <person name="Kaster A.-K."/>
            <person name="Ovreas L."/>
            <person name="Rohde M."/>
            <person name="Galperin M.Y."/>
            <person name="Jogler C."/>
        </authorList>
    </citation>
    <scope>NUCLEOTIDE SEQUENCE [LARGE SCALE GENOMIC DNA]</scope>
    <source>
        <strain evidence="12 13">LF1</strain>
    </source>
</reference>
<keyword evidence="11" id="KW-0472">Membrane</keyword>
<dbReference type="Gene3D" id="3.10.520.10">
    <property type="entry name" value="ApbE-like domains"/>
    <property type="match status" value="1"/>
</dbReference>
<proteinExistence type="predicted"/>
<sequence length="422" mass="45159">MLFVSPAAAGEIIAWSGGTMGTSYTVKAYVNDKSESGDQALPDLDELRLEVDAELRRVNDEMSNYLKSSQISRFNESDSTDWFPISKPFAEVVAYAQKVAKATDGAFDVTIGPLVNAWNFGPAARTDSVPTDAQIDELSSVVGYENLSVRLDPPAIKKSIAGLQIDLSAIAKGHGVDRVVDRLTELGIANMFVEIGGEVRTVGTKGDQAWKVGIQVPDAAADQFDIAYEMTDQSMATSGDYRNYIEIDGKRYSHTIDPRTGRPITHDLASVSIVSDLCMESDAWATAINVLGETKGLAVASEQDLSALLVSRGEDGFWRTGTGDFAAYSRPRESVTENAVADNAVAENQPWVVLAITFVAFAVLLFAMAVGVIFSGKKISGSCGGIASQQSEDGSTSCSLCSNPADACKELRERMQEKASST</sequence>
<organism evidence="12 13">
    <name type="scientific">Rubripirellula obstinata</name>
    <dbReference type="NCBI Taxonomy" id="406547"/>
    <lineage>
        <taxon>Bacteria</taxon>
        <taxon>Pseudomonadati</taxon>
        <taxon>Planctomycetota</taxon>
        <taxon>Planctomycetia</taxon>
        <taxon>Pirellulales</taxon>
        <taxon>Pirellulaceae</taxon>
        <taxon>Rubripirellula</taxon>
    </lineage>
</organism>
<evidence type="ECO:0000256" key="10">
    <source>
        <dbReference type="ARBA" id="ARBA00048540"/>
    </source>
</evidence>
<keyword evidence="8" id="KW-0460">Magnesium</keyword>
<evidence type="ECO:0000256" key="9">
    <source>
        <dbReference type="ARBA" id="ARBA00031306"/>
    </source>
</evidence>
<dbReference type="AlphaFoldDB" id="A0A5B1CFL8"/>
<keyword evidence="6" id="KW-0479">Metal-binding</keyword>
<evidence type="ECO:0000256" key="11">
    <source>
        <dbReference type="SAM" id="Phobius"/>
    </source>
</evidence>
<dbReference type="Pfam" id="PF04400">
    <property type="entry name" value="NqrM"/>
    <property type="match status" value="1"/>
</dbReference>
<evidence type="ECO:0000256" key="2">
    <source>
        <dbReference type="ARBA" id="ARBA00011955"/>
    </source>
</evidence>
<keyword evidence="4" id="KW-0285">Flavoprotein</keyword>
<evidence type="ECO:0000256" key="7">
    <source>
        <dbReference type="ARBA" id="ARBA00022827"/>
    </source>
</evidence>
<comment type="cofactor">
    <cofactor evidence="1">
        <name>Mg(2+)</name>
        <dbReference type="ChEBI" id="CHEBI:18420"/>
    </cofactor>
</comment>
<dbReference type="InterPro" id="IPR003374">
    <property type="entry name" value="ApbE-like_sf"/>
</dbReference>
<evidence type="ECO:0000256" key="6">
    <source>
        <dbReference type="ARBA" id="ARBA00022723"/>
    </source>
</evidence>
<dbReference type="PANTHER" id="PTHR30040">
    <property type="entry name" value="THIAMINE BIOSYNTHESIS LIPOPROTEIN APBE"/>
    <property type="match status" value="1"/>
</dbReference>
<dbReference type="SUPFAM" id="SSF143631">
    <property type="entry name" value="ApbE-like"/>
    <property type="match status" value="1"/>
</dbReference>
<evidence type="ECO:0000313" key="13">
    <source>
        <dbReference type="Proteomes" id="UP000322699"/>
    </source>
</evidence>
<accession>A0A5B1CFL8</accession>